<feature type="non-terminal residue" evidence="12">
    <location>
        <position position="1"/>
    </location>
</feature>
<proteinExistence type="inferred from homology"/>
<evidence type="ECO:0000256" key="10">
    <source>
        <dbReference type="ARBA" id="ARBA00048167"/>
    </source>
</evidence>
<dbReference type="Pfam" id="PF05891">
    <property type="entry name" value="Methyltransf_PK"/>
    <property type="match status" value="1"/>
</dbReference>
<dbReference type="GO" id="GO:0071885">
    <property type="term" value="F:N-terminal protein N-methyltransferase activity"/>
    <property type="evidence" value="ECO:0007669"/>
    <property type="project" value="UniProtKB-EC"/>
</dbReference>
<evidence type="ECO:0000256" key="7">
    <source>
        <dbReference type="ARBA" id="ARBA00043129"/>
    </source>
</evidence>
<evidence type="ECO:0000256" key="9">
    <source>
        <dbReference type="ARBA" id="ARBA00047885"/>
    </source>
</evidence>
<keyword evidence="4" id="KW-0949">S-adenosyl-L-methionine</keyword>
<comment type="catalytic activity">
    <reaction evidence="8">
        <text>N-terminal L-seryl-L-prolyl-L-lysyl-[protein] + 3 S-adenosyl-L-methionine = N-terminal N,N,N-trimethyl-L-seryl-L-prolyl-L-lysyl-[protein] + 3 S-adenosyl-L-homocysteine + 3 H(+)</text>
        <dbReference type="Rhea" id="RHEA:54724"/>
        <dbReference type="Rhea" id="RHEA-COMP:13789"/>
        <dbReference type="Rhea" id="RHEA-COMP:13973"/>
        <dbReference type="ChEBI" id="CHEBI:15378"/>
        <dbReference type="ChEBI" id="CHEBI:57856"/>
        <dbReference type="ChEBI" id="CHEBI:59789"/>
        <dbReference type="ChEBI" id="CHEBI:138061"/>
        <dbReference type="ChEBI" id="CHEBI:138317"/>
        <dbReference type="EC" id="2.1.1.244"/>
    </reaction>
</comment>
<organism evidence="12 13">
    <name type="scientific">Polarella glacialis</name>
    <name type="common">Dinoflagellate</name>
    <dbReference type="NCBI Taxonomy" id="89957"/>
    <lineage>
        <taxon>Eukaryota</taxon>
        <taxon>Sar</taxon>
        <taxon>Alveolata</taxon>
        <taxon>Dinophyceae</taxon>
        <taxon>Suessiales</taxon>
        <taxon>Suessiaceae</taxon>
        <taxon>Polarella</taxon>
    </lineage>
</organism>
<keyword evidence="3" id="KW-0808">Transferase</keyword>
<dbReference type="EC" id="2.1.1.244" evidence="5"/>
<dbReference type="OrthoDB" id="445471at2759"/>
<name>A0A813HKS9_POLGL</name>
<dbReference type="EMBL" id="CAJNNV010032162">
    <property type="protein sequence ID" value="CAE8639147.1"/>
    <property type="molecule type" value="Genomic_DNA"/>
</dbReference>
<comment type="catalytic activity">
    <reaction evidence="9">
        <text>N-terminal L-prolyl-L-prolyl-L-lysyl-[protein] + 2 S-adenosyl-L-methionine = N-terminal N,N-dimethyl-L-prolyl-L-prolyl-L-lysyl-[protein] + 2 S-adenosyl-L-homocysteine + 2 H(+)</text>
        <dbReference type="Rhea" id="RHEA:54736"/>
        <dbReference type="Rhea" id="RHEA-COMP:13787"/>
        <dbReference type="Rhea" id="RHEA-COMP:13974"/>
        <dbReference type="ChEBI" id="CHEBI:15378"/>
        <dbReference type="ChEBI" id="CHEBI:57856"/>
        <dbReference type="ChEBI" id="CHEBI:59789"/>
        <dbReference type="ChEBI" id="CHEBI:138059"/>
        <dbReference type="ChEBI" id="CHEBI:138318"/>
        <dbReference type="EC" id="2.1.1.244"/>
    </reaction>
</comment>
<dbReference type="AlphaFoldDB" id="A0A813HKS9"/>
<dbReference type="Proteomes" id="UP000654075">
    <property type="component" value="Unassembled WGS sequence"/>
</dbReference>
<feature type="compositionally biased region" description="Basic and acidic residues" evidence="11">
    <location>
        <begin position="1"/>
        <end position="11"/>
    </location>
</feature>
<evidence type="ECO:0000256" key="1">
    <source>
        <dbReference type="ARBA" id="ARBA00009059"/>
    </source>
</evidence>
<dbReference type="CDD" id="cd02440">
    <property type="entry name" value="AdoMet_MTases"/>
    <property type="match status" value="1"/>
</dbReference>
<evidence type="ECO:0000256" key="5">
    <source>
        <dbReference type="ARBA" id="ARBA00039112"/>
    </source>
</evidence>
<keyword evidence="2" id="KW-0489">Methyltransferase</keyword>
<dbReference type="PANTHER" id="PTHR12753">
    <property type="entry name" value="AD-003 - RELATED"/>
    <property type="match status" value="1"/>
</dbReference>
<evidence type="ECO:0000256" key="8">
    <source>
        <dbReference type="ARBA" id="ARBA00047306"/>
    </source>
</evidence>
<dbReference type="GO" id="GO:0032259">
    <property type="term" value="P:methylation"/>
    <property type="evidence" value="ECO:0007669"/>
    <property type="project" value="UniProtKB-KW"/>
</dbReference>
<accession>A0A813HKS9</accession>
<sequence>MATTEKLEALRRSCTGQATPLGPRKKRQRVDEAPLVDGAVVVEAREPDSLHVEKQEEFAELAAHAGRPRPPKPGGPMWRPPHWGLVKLKRLQAWQGLRKAARAFAWSDDVTAGWHSRNMRFWGEEAATVEGMTGGGVSDQDLAFNKPVLAFLASHRAVGGRFRRALDVGAGIGRVAKHLLLARCDAVDLLEPVPKHLALAKEDLHEKSWPGRFFCVSLQEFSSSKCQTPYDLVWCQWVLMYITDTDAVAFLRRAAAALLAPGGTIVVKENVSATRTGSYFDDETGELWRGGGEEGKKQKPGPMSVLRTAKHYTSLFRQAG</sequence>
<evidence type="ECO:0000256" key="4">
    <source>
        <dbReference type="ARBA" id="ARBA00022691"/>
    </source>
</evidence>
<evidence type="ECO:0000256" key="2">
    <source>
        <dbReference type="ARBA" id="ARBA00022603"/>
    </source>
</evidence>
<dbReference type="PANTHER" id="PTHR12753:SF0">
    <property type="entry name" value="ALPHA N-TERMINAL PROTEIN METHYLTRANSFERASE 1"/>
    <property type="match status" value="1"/>
</dbReference>
<dbReference type="GO" id="GO:0005737">
    <property type="term" value="C:cytoplasm"/>
    <property type="evidence" value="ECO:0007669"/>
    <property type="project" value="TreeGrafter"/>
</dbReference>
<dbReference type="SUPFAM" id="SSF53335">
    <property type="entry name" value="S-adenosyl-L-methionine-dependent methyltransferases"/>
    <property type="match status" value="1"/>
</dbReference>
<reference evidence="12" key="1">
    <citation type="submission" date="2021-02" db="EMBL/GenBank/DDBJ databases">
        <authorList>
            <person name="Dougan E. K."/>
            <person name="Rhodes N."/>
            <person name="Thang M."/>
            <person name="Chan C."/>
        </authorList>
    </citation>
    <scope>NUCLEOTIDE SEQUENCE</scope>
</reference>
<comment type="caution">
    <text evidence="12">The sequence shown here is derived from an EMBL/GenBank/DDBJ whole genome shotgun (WGS) entry which is preliminary data.</text>
</comment>
<evidence type="ECO:0000313" key="13">
    <source>
        <dbReference type="Proteomes" id="UP000654075"/>
    </source>
</evidence>
<dbReference type="Gene3D" id="3.40.50.150">
    <property type="entry name" value="Vaccinia Virus protein VP39"/>
    <property type="match status" value="1"/>
</dbReference>
<dbReference type="InterPro" id="IPR008576">
    <property type="entry name" value="MeTrfase_NTM1"/>
</dbReference>
<feature type="region of interest" description="Disordered" evidence="11">
    <location>
        <begin position="1"/>
        <end position="30"/>
    </location>
</feature>
<evidence type="ECO:0000313" key="12">
    <source>
        <dbReference type="EMBL" id="CAE8639147.1"/>
    </source>
</evidence>
<gene>
    <name evidence="12" type="ORF">PGLA1383_LOCUS54198</name>
</gene>
<evidence type="ECO:0000256" key="3">
    <source>
        <dbReference type="ARBA" id="ARBA00022679"/>
    </source>
</evidence>
<evidence type="ECO:0000256" key="11">
    <source>
        <dbReference type="SAM" id="MobiDB-lite"/>
    </source>
</evidence>
<protein>
    <recommendedName>
        <fullName evidence="6">Alpha N-terminal protein methyltransferase 1</fullName>
        <ecNumber evidence="5">2.1.1.244</ecNumber>
    </recommendedName>
    <alternativeName>
        <fullName evidence="7">X-Pro-Lys N-terminal protein methyltransferase 1</fullName>
    </alternativeName>
</protein>
<comment type="similarity">
    <text evidence="1">Belongs to the methyltransferase superfamily. NTM1 family.</text>
</comment>
<comment type="catalytic activity">
    <reaction evidence="10">
        <text>N-terminal L-alanyl-L-prolyl-L-lysyl-[protein] + 3 S-adenosyl-L-methionine = N-terminal N,N,N-trimethyl-L-alanyl-L-prolyl-L-lysyl-[protein] + 3 S-adenosyl-L-homocysteine + 3 H(+)</text>
        <dbReference type="Rhea" id="RHEA:54712"/>
        <dbReference type="Rhea" id="RHEA-COMP:13785"/>
        <dbReference type="Rhea" id="RHEA-COMP:13971"/>
        <dbReference type="ChEBI" id="CHEBI:15378"/>
        <dbReference type="ChEBI" id="CHEBI:57856"/>
        <dbReference type="ChEBI" id="CHEBI:59789"/>
        <dbReference type="ChEBI" id="CHEBI:138057"/>
        <dbReference type="ChEBI" id="CHEBI:138315"/>
        <dbReference type="EC" id="2.1.1.244"/>
    </reaction>
</comment>
<dbReference type="InterPro" id="IPR029063">
    <property type="entry name" value="SAM-dependent_MTases_sf"/>
</dbReference>
<keyword evidence="13" id="KW-1185">Reference proteome</keyword>
<evidence type="ECO:0000256" key="6">
    <source>
        <dbReference type="ARBA" id="ARBA00039449"/>
    </source>
</evidence>